<name>A0ABV8M0N0_9ACTN</name>
<dbReference type="RefSeq" id="WP_253760243.1">
    <property type="nucleotide sequence ID" value="NZ_JAMZDZ010000001.1"/>
</dbReference>
<dbReference type="PROSITE" id="PS51257">
    <property type="entry name" value="PROKAR_LIPOPROTEIN"/>
    <property type="match status" value="1"/>
</dbReference>
<dbReference type="InterPro" id="IPR006059">
    <property type="entry name" value="SBP"/>
</dbReference>
<feature type="chain" id="PRO_5046202322" evidence="4">
    <location>
        <begin position="24"/>
        <end position="436"/>
    </location>
</feature>
<keyword evidence="6" id="KW-1185">Reference proteome</keyword>
<sequence>MRRTRILAGLAALLAVTAACTPAPEPKPIATPGVEPSGEIELWHFFTDREAKAIDGIIADFQAKYPKVKVTVKGGQDDSKVVQAIGAGTGPDVAISYSTDIVGKFCATGGWVDLTPYVQRDGVDLKVMPEVVRSYTEFRGKRCAMPFLADAYGFYFNKKMLADAGIANPPKTLDELTEAAKKLTVRKPDGTIERAGFLPLFGFYENSPSHLGPMVGAQWLKPDGTSAIGGDPQWQALLKWQKDLVDWYGYDKLEKFRASLGDEWSADNAFQKGQIAMAVDGEWRLAFLKDQAPNVEYGVSPLPTADASRYGSGYISGNVIGVSRTAKNPEAAWALVKYLTLDQGAQVKLSNGIRNVPTLTSALTAPDLQVDDNFKVFLSIFAHAQSGTTPPSAVGPAYQETFGTFVDAWQSGQKKDLPAGLSEVDKQINDVIKLAG</sequence>
<dbReference type="CDD" id="cd14748">
    <property type="entry name" value="PBP2_UgpB"/>
    <property type="match status" value="1"/>
</dbReference>
<dbReference type="Pfam" id="PF01547">
    <property type="entry name" value="SBP_bac_1"/>
    <property type="match status" value="1"/>
</dbReference>
<evidence type="ECO:0000256" key="4">
    <source>
        <dbReference type="SAM" id="SignalP"/>
    </source>
</evidence>
<evidence type="ECO:0000256" key="3">
    <source>
        <dbReference type="ARBA" id="ARBA00022729"/>
    </source>
</evidence>
<organism evidence="5 6">
    <name type="scientific">Hamadaea flava</name>
    <dbReference type="NCBI Taxonomy" id="1742688"/>
    <lineage>
        <taxon>Bacteria</taxon>
        <taxon>Bacillati</taxon>
        <taxon>Actinomycetota</taxon>
        <taxon>Actinomycetes</taxon>
        <taxon>Micromonosporales</taxon>
        <taxon>Micromonosporaceae</taxon>
        <taxon>Hamadaea</taxon>
    </lineage>
</organism>
<dbReference type="PANTHER" id="PTHR30061">
    <property type="entry name" value="MALTOSE-BINDING PERIPLASMIC PROTEIN"/>
    <property type="match status" value="1"/>
</dbReference>
<keyword evidence="3 4" id="KW-0732">Signal</keyword>
<gene>
    <name evidence="5" type="ORF">ACFOZ4_38760</name>
</gene>
<evidence type="ECO:0000313" key="5">
    <source>
        <dbReference type="EMBL" id="MFC4136585.1"/>
    </source>
</evidence>
<comment type="similarity">
    <text evidence="1">Belongs to the bacterial solute-binding protein 1 family.</text>
</comment>
<dbReference type="EMBL" id="JBHSAY010000033">
    <property type="protein sequence ID" value="MFC4136585.1"/>
    <property type="molecule type" value="Genomic_DNA"/>
</dbReference>
<evidence type="ECO:0000256" key="1">
    <source>
        <dbReference type="ARBA" id="ARBA00008520"/>
    </source>
</evidence>
<comment type="caution">
    <text evidence="5">The sequence shown here is derived from an EMBL/GenBank/DDBJ whole genome shotgun (WGS) entry which is preliminary data.</text>
</comment>
<dbReference type="Gene3D" id="3.40.190.10">
    <property type="entry name" value="Periplasmic binding protein-like II"/>
    <property type="match status" value="2"/>
</dbReference>
<dbReference type="PANTHER" id="PTHR30061:SF50">
    <property type="entry name" value="MALTOSE_MALTODEXTRIN-BINDING PERIPLASMIC PROTEIN"/>
    <property type="match status" value="1"/>
</dbReference>
<proteinExistence type="inferred from homology"/>
<evidence type="ECO:0000313" key="6">
    <source>
        <dbReference type="Proteomes" id="UP001595816"/>
    </source>
</evidence>
<reference evidence="6" key="1">
    <citation type="journal article" date="2019" name="Int. J. Syst. Evol. Microbiol.">
        <title>The Global Catalogue of Microorganisms (GCM) 10K type strain sequencing project: providing services to taxonomists for standard genome sequencing and annotation.</title>
        <authorList>
            <consortium name="The Broad Institute Genomics Platform"/>
            <consortium name="The Broad Institute Genome Sequencing Center for Infectious Disease"/>
            <person name="Wu L."/>
            <person name="Ma J."/>
        </authorList>
    </citation>
    <scope>NUCLEOTIDE SEQUENCE [LARGE SCALE GENOMIC DNA]</scope>
    <source>
        <strain evidence="6">CGMCC 4.7289</strain>
    </source>
</reference>
<evidence type="ECO:0000256" key="2">
    <source>
        <dbReference type="ARBA" id="ARBA00022448"/>
    </source>
</evidence>
<feature type="signal peptide" evidence="4">
    <location>
        <begin position="1"/>
        <end position="23"/>
    </location>
</feature>
<dbReference type="Proteomes" id="UP001595816">
    <property type="component" value="Unassembled WGS sequence"/>
</dbReference>
<accession>A0ABV8M0N0</accession>
<keyword evidence="2" id="KW-0813">Transport</keyword>
<protein>
    <submittedName>
        <fullName evidence="5">ABC transporter substrate-binding protein</fullName>
    </submittedName>
</protein>
<dbReference type="SUPFAM" id="SSF53850">
    <property type="entry name" value="Periplasmic binding protein-like II"/>
    <property type="match status" value="1"/>
</dbReference>